<comment type="caution">
    <text evidence="1">The sequence shown here is derived from an EMBL/GenBank/DDBJ whole genome shotgun (WGS) entry which is preliminary data.</text>
</comment>
<protein>
    <submittedName>
        <fullName evidence="1">Uncharacterized protein</fullName>
    </submittedName>
</protein>
<gene>
    <name evidence="1" type="ORF">AVEN_2068_1</name>
</gene>
<evidence type="ECO:0000313" key="1">
    <source>
        <dbReference type="EMBL" id="GBN96882.1"/>
    </source>
</evidence>
<accession>A0A4Y2T8D8</accession>
<dbReference type="Proteomes" id="UP000499080">
    <property type="component" value="Unassembled WGS sequence"/>
</dbReference>
<proteinExistence type="predicted"/>
<dbReference type="EMBL" id="BGPR01026849">
    <property type="protein sequence ID" value="GBN96882.1"/>
    <property type="molecule type" value="Genomic_DNA"/>
</dbReference>
<dbReference type="AlphaFoldDB" id="A0A4Y2T8D8"/>
<name>A0A4Y2T8D8_ARAVE</name>
<reference evidence="1 2" key="1">
    <citation type="journal article" date="2019" name="Sci. Rep.">
        <title>Orb-weaving spider Araneus ventricosus genome elucidates the spidroin gene catalogue.</title>
        <authorList>
            <person name="Kono N."/>
            <person name="Nakamura H."/>
            <person name="Ohtoshi R."/>
            <person name="Moran D.A.P."/>
            <person name="Shinohara A."/>
            <person name="Yoshida Y."/>
            <person name="Fujiwara M."/>
            <person name="Mori M."/>
            <person name="Tomita M."/>
            <person name="Arakawa K."/>
        </authorList>
    </citation>
    <scope>NUCLEOTIDE SEQUENCE [LARGE SCALE GENOMIC DNA]</scope>
</reference>
<dbReference type="OrthoDB" id="269227at2759"/>
<evidence type="ECO:0000313" key="2">
    <source>
        <dbReference type="Proteomes" id="UP000499080"/>
    </source>
</evidence>
<sequence length="193" mass="22063">MTQKPRQSIGHCDPRIVALITSCSCDDPSNRVTTRHWRGVIQPPPLLYPTGKRVSAYLYVEVFQVRIPIPLKIRRALGLTTCKDIGLSKAMEQVVISLFKSVYPNGIIDLLSIDWFLECLVRNTVITLSHKVETCRMGDTKDNTKVLSWGEYYNYSSLKPDIIILTSRFEAIRGLFWYGPRNSEPRPDDEDDT</sequence>
<keyword evidence="2" id="KW-1185">Reference proteome</keyword>
<organism evidence="1 2">
    <name type="scientific">Araneus ventricosus</name>
    <name type="common">Orbweaver spider</name>
    <name type="synonym">Epeira ventricosa</name>
    <dbReference type="NCBI Taxonomy" id="182803"/>
    <lineage>
        <taxon>Eukaryota</taxon>
        <taxon>Metazoa</taxon>
        <taxon>Ecdysozoa</taxon>
        <taxon>Arthropoda</taxon>
        <taxon>Chelicerata</taxon>
        <taxon>Arachnida</taxon>
        <taxon>Araneae</taxon>
        <taxon>Araneomorphae</taxon>
        <taxon>Entelegynae</taxon>
        <taxon>Araneoidea</taxon>
        <taxon>Araneidae</taxon>
        <taxon>Araneus</taxon>
    </lineage>
</organism>